<gene>
    <name evidence="4" type="ORF">UFOVP1147_57</name>
    <name evidence="5" type="ORF">UFOVP1594_53</name>
    <name evidence="1" type="ORF">UFOVP484_16</name>
    <name evidence="2" type="ORF">UFOVP808_32</name>
    <name evidence="3" type="ORF">UFOVP994_53</name>
</gene>
<dbReference type="EMBL" id="LR796930">
    <property type="protein sequence ID" value="CAB4175995.1"/>
    <property type="molecule type" value="Genomic_DNA"/>
</dbReference>
<dbReference type="EMBL" id="LR797458">
    <property type="protein sequence ID" value="CAB4217654.1"/>
    <property type="molecule type" value="Genomic_DNA"/>
</dbReference>
<evidence type="ECO:0000313" key="1">
    <source>
        <dbReference type="EMBL" id="CAB4146211.1"/>
    </source>
</evidence>
<protein>
    <submittedName>
        <fullName evidence="4">Uncharacterized protein</fullName>
    </submittedName>
</protein>
<sequence length="113" mass="11211">MYTSPDTVAFAPLGPTVSFLAATPTPPTAAQATTNTGETPSGVYRVVNSGAVTVFLGVGTSSALAVTAASTLATSIPLLPGAVEVIRFAPNLYFTGLSASSTATVYVTQGIGI</sequence>
<proteinExistence type="predicted"/>
<evidence type="ECO:0000313" key="5">
    <source>
        <dbReference type="EMBL" id="CAB4217654.1"/>
    </source>
</evidence>
<evidence type="ECO:0000313" key="2">
    <source>
        <dbReference type="EMBL" id="CAB4163612.1"/>
    </source>
</evidence>
<accession>A0A6J5QPC7</accession>
<organism evidence="4">
    <name type="scientific">uncultured Caudovirales phage</name>
    <dbReference type="NCBI Taxonomy" id="2100421"/>
    <lineage>
        <taxon>Viruses</taxon>
        <taxon>Duplodnaviria</taxon>
        <taxon>Heunggongvirae</taxon>
        <taxon>Uroviricota</taxon>
        <taxon>Caudoviricetes</taxon>
        <taxon>Peduoviridae</taxon>
        <taxon>Maltschvirus</taxon>
        <taxon>Maltschvirus maltsch</taxon>
    </lineage>
</organism>
<evidence type="ECO:0000313" key="3">
    <source>
        <dbReference type="EMBL" id="CAB4175995.1"/>
    </source>
</evidence>
<dbReference type="EMBL" id="LR797096">
    <property type="protein sequence ID" value="CAB4186539.1"/>
    <property type="molecule type" value="Genomic_DNA"/>
</dbReference>
<dbReference type="EMBL" id="LR796751">
    <property type="protein sequence ID" value="CAB4163612.1"/>
    <property type="molecule type" value="Genomic_DNA"/>
</dbReference>
<name>A0A6J5QPC7_9CAUD</name>
<dbReference type="EMBL" id="LR796463">
    <property type="protein sequence ID" value="CAB4146211.1"/>
    <property type="molecule type" value="Genomic_DNA"/>
</dbReference>
<evidence type="ECO:0000313" key="4">
    <source>
        <dbReference type="EMBL" id="CAB4186539.1"/>
    </source>
</evidence>
<reference evidence="4" key="1">
    <citation type="submission" date="2020-05" db="EMBL/GenBank/DDBJ databases">
        <authorList>
            <person name="Chiriac C."/>
            <person name="Salcher M."/>
            <person name="Ghai R."/>
            <person name="Kavagutti S V."/>
        </authorList>
    </citation>
    <scope>NUCLEOTIDE SEQUENCE</scope>
</reference>